<dbReference type="EMBL" id="UFRQ01000003">
    <property type="protein sequence ID" value="SUT94109.1"/>
    <property type="molecule type" value="Genomic_DNA"/>
</dbReference>
<dbReference type="EMBL" id="UFRQ01000003">
    <property type="protein sequence ID" value="SUT91322.1"/>
    <property type="molecule type" value="Genomic_DNA"/>
</dbReference>
<sequence length="532" mass="58264">MRDLLPKIDSEDGLFHNGNPSTGTQGTRVNDTWLNNVQEHMRDFGIEIRYLLAKAELTADPAKQTQIYDAIKVIIGKERPLYSGYDSDSESLGATAKVIKILKGFIDSNTRSFANYIPNSKKSNAVNSNSSDTVATSFAAKTAYDKGVEALNKANTKADSVNPILTTNKWYGDMNTVPNGTLFFAITETTKNHPHYNQGAFDAQAWQFDVGNQKVQMIFYTESDIKVRCNDDGVNWSDWTSFLTERNLSAAVNNSSNTVPASVAGVKSAYDRGTTALNQANTANNNANGRVSKSGDTMSGHLIIKNGEYSSVRTFNTANQEVRWESAPSTGNYFAAVVGAIKDSVVYKVMFPKKTGTTVLDTEFSSSGGANSYVKTDGAGDLNARCFRNTYQNESRIQGAIAFRINNSTDNYTRFCDNPDAVMSWLKADKLITESIYPSHYVGAKVLRLEVVRRAGWKLIQMKFSNTVPRNGEIILNLPEAITMDSIINVSDDGGAKYSYGATMISQTQIKVFAPARAKVGINIQIMGGGSW</sequence>
<evidence type="ECO:0000256" key="1">
    <source>
        <dbReference type="SAM" id="MobiDB-lite"/>
    </source>
</evidence>
<feature type="region of interest" description="Disordered" evidence="1">
    <location>
        <begin position="8"/>
        <end position="29"/>
    </location>
</feature>
<dbReference type="Proteomes" id="UP000254649">
    <property type="component" value="Unassembled WGS sequence"/>
</dbReference>
<dbReference type="AlphaFoldDB" id="A0A380U0V8"/>
<reference evidence="3 4" key="1">
    <citation type="submission" date="2018-06" db="EMBL/GenBank/DDBJ databases">
        <authorList>
            <consortium name="Pathogen Informatics"/>
            <person name="Doyle S."/>
        </authorList>
    </citation>
    <scope>NUCLEOTIDE SEQUENCE [LARGE SCALE GENOMIC DNA]</scope>
    <source>
        <strain evidence="3 4">NCTC10801</strain>
    </source>
</reference>
<evidence type="ECO:0000313" key="4">
    <source>
        <dbReference type="Proteomes" id="UP000254649"/>
    </source>
</evidence>
<keyword evidence="4" id="KW-1185">Reference proteome</keyword>
<gene>
    <name evidence="2" type="ORF">NCTC10801_01433</name>
    <name evidence="3" type="ORF">NCTC10801_02117</name>
</gene>
<evidence type="ECO:0000313" key="3">
    <source>
        <dbReference type="EMBL" id="SUT94109.1"/>
    </source>
</evidence>
<name>A0A380U0V8_9PAST</name>
<feature type="compositionally biased region" description="Polar residues" evidence="1">
    <location>
        <begin position="18"/>
        <end position="29"/>
    </location>
</feature>
<organism evidence="3 4">
    <name type="scientific">[Actinobacillus] rossii</name>
    <dbReference type="NCBI Taxonomy" id="123820"/>
    <lineage>
        <taxon>Bacteria</taxon>
        <taxon>Pseudomonadati</taxon>
        <taxon>Pseudomonadota</taxon>
        <taxon>Gammaproteobacteria</taxon>
        <taxon>Pasteurellales</taxon>
        <taxon>Pasteurellaceae</taxon>
    </lineage>
</organism>
<protein>
    <submittedName>
        <fullName evidence="3">Phage tail fibre repeat</fullName>
    </submittedName>
</protein>
<dbReference type="OrthoDB" id="5691094at2"/>
<accession>A0A380U0V8</accession>
<evidence type="ECO:0000313" key="2">
    <source>
        <dbReference type="EMBL" id="SUT91322.1"/>
    </source>
</evidence>
<proteinExistence type="predicted"/>